<protein>
    <submittedName>
        <fullName evidence="1">Uncharacterized protein</fullName>
    </submittedName>
</protein>
<dbReference type="SUPFAM" id="SSF50998">
    <property type="entry name" value="Quinoprotein alcohol dehydrogenase-like"/>
    <property type="match status" value="1"/>
</dbReference>
<evidence type="ECO:0000313" key="2">
    <source>
        <dbReference type="Proteomes" id="UP000574769"/>
    </source>
</evidence>
<organism evidence="1 2">
    <name type="scientific">Sphingomonas abaci</name>
    <dbReference type="NCBI Taxonomy" id="237611"/>
    <lineage>
        <taxon>Bacteria</taxon>
        <taxon>Pseudomonadati</taxon>
        <taxon>Pseudomonadota</taxon>
        <taxon>Alphaproteobacteria</taxon>
        <taxon>Sphingomonadales</taxon>
        <taxon>Sphingomonadaceae</taxon>
        <taxon>Sphingomonas</taxon>
    </lineage>
</organism>
<sequence>MANYSAMIGLGVLSGNAGIANSFEMPKIETKAQRLAKAAFTTPVITAPWKEKPSTASIGMQVSQIKSMKSVVDKPSAFIGKMPDDVKTVFTAYKASERLRMLAEAATKPGVSEAERAGLQKAFAKGLADMKAYLSSAPSDKVDLAYGRAARQVQSVGIQTSSTQSMTSVKGELVADSVNAPLSGLVGNEKFSITLKQYGTKDTVTLDLSKLPQPPSLSDVVKAANAAISAVPKLNADGSALTDSKGNQVSRYVTRFATLYTPTPSKSPTATQAEKDAGRYSLQIQQDATESLTIDQIGGDDAVMVAAGFTERTINTDTNRDGTPVKVGSTTSAVAAALTRFDRAGSDLERRTLTTLNATDRIATEGEQLRQESSATRTKTGTKDATVMAALTTQAMVTDAEGNSYIVGTTAGDLGTNRGDGKDDLALIKVSSEGKVLWQRTLGTAGSAQGAAITLAPDGGIVVAGTVTGGVDAANSDGDMLVTRFDAAGDSSFETVIRSGGTDVATALAVAADGKIVVGGRRTGSDGNGNGFLVSLSATGVERGQRTIDAKGSEAVRSLAFGTDGSLVALTNESGRAVVRTINLTSLDTDRAKLDLGMADARALAVASDGTIAVAGATSAEVAGGKVNTMGGGRDGFLTRIASDLTSASTSYIGTSGNDQIDSVRFMNGAFYVGGRTDGDLAGKRSGSLDAFVARIGVSDGAIGATRQFGSENRTYEPVIVSAASGGSTVLSALGLRRGTLTPEDSTDLEAQTDIRPGDSFKVKVNGGREKAITIAEGETLSTLTEKVRKATGTRFATVSMSYAEGGRALRIAAQPGQEIELIAGSNGRDALAKLGLDARRITAPATVAKGAPLVTPGGSFGLDLSDSLTIATKDDAKIALARMEQAVSYSQSAYRSLYWDDAKAARADPQKNKGGGDAAAIARINAQTASYQDALARLSSASSSSFSFGF</sequence>
<dbReference type="PANTHER" id="PTHR42754">
    <property type="entry name" value="ENDOGLUCANASE"/>
    <property type="match status" value="1"/>
</dbReference>
<evidence type="ECO:0000313" key="1">
    <source>
        <dbReference type="EMBL" id="MBB4616679.1"/>
    </source>
</evidence>
<dbReference type="Proteomes" id="UP000574769">
    <property type="component" value="Unassembled WGS sequence"/>
</dbReference>
<dbReference type="AlphaFoldDB" id="A0A7W7AI52"/>
<keyword evidence="2" id="KW-1185">Reference proteome</keyword>
<name>A0A7W7AI52_9SPHN</name>
<dbReference type="EMBL" id="JACHNY010000001">
    <property type="protein sequence ID" value="MBB4616679.1"/>
    <property type="molecule type" value="Genomic_DNA"/>
</dbReference>
<reference evidence="1 2" key="1">
    <citation type="submission" date="2020-08" db="EMBL/GenBank/DDBJ databases">
        <title>Genomic Encyclopedia of Type Strains, Phase IV (KMG-IV): sequencing the most valuable type-strain genomes for metagenomic binning, comparative biology and taxonomic classification.</title>
        <authorList>
            <person name="Goeker M."/>
        </authorList>
    </citation>
    <scope>NUCLEOTIDE SEQUENCE [LARGE SCALE GENOMIC DNA]</scope>
    <source>
        <strain evidence="1 2">DSM 15867</strain>
    </source>
</reference>
<proteinExistence type="predicted"/>
<gene>
    <name evidence="1" type="ORF">GGQ96_000785</name>
</gene>
<dbReference type="RefSeq" id="WP_184111678.1">
    <property type="nucleotide sequence ID" value="NZ_JACHNY010000001.1"/>
</dbReference>
<dbReference type="InterPro" id="IPR011047">
    <property type="entry name" value="Quinoprotein_ADH-like_sf"/>
</dbReference>
<dbReference type="PANTHER" id="PTHR42754:SF1">
    <property type="entry name" value="LIPOPROTEIN"/>
    <property type="match status" value="1"/>
</dbReference>
<accession>A0A7W7AI52</accession>
<comment type="caution">
    <text evidence="1">The sequence shown here is derived from an EMBL/GenBank/DDBJ whole genome shotgun (WGS) entry which is preliminary data.</text>
</comment>